<organism evidence="2 3">
    <name type="scientific">Nonomuraea longicatena</name>
    <dbReference type="NCBI Taxonomy" id="83682"/>
    <lineage>
        <taxon>Bacteria</taxon>
        <taxon>Bacillati</taxon>
        <taxon>Actinomycetota</taxon>
        <taxon>Actinomycetes</taxon>
        <taxon>Streptosporangiales</taxon>
        <taxon>Streptosporangiaceae</taxon>
        <taxon>Nonomuraea</taxon>
    </lineage>
</organism>
<evidence type="ECO:0000313" key="2">
    <source>
        <dbReference type="EMBL" id="GAA0948465.1"/>
    </source>
</evidence>
<accession>A0ABP4BB92</accession>
<dbReference type="EMBL" id="BAAAHQ010000042">
    <property type="protein sequence ID" value="GAA0948465.1"/>
    <property type="molecule type" value="Genomic_DNA"/>
</dbReference>
<keyword evidence="3" id="KW-1185">Reference proteome</keyword>
<dbReference type="Proteomes" id="UP001501578">
    <property type="component" value="Unassembled WGS sequence"/>
</dbReference>
<comment type="caution">
    <text evidence="2">The sequence shown here is derived from an EMBL/GenBank/DDBJ whole genome shotgun (WGS) entry which is preliminary data.</text>
</comment>
<gene>
    <name evidence="2" type="ORF">GCM10009560_65860</name>
</gene>
<reference evidence="3" key="1">
    <citation type="journal article" date="2019" name="Int. J. Syst. Evol. Microbiol.">
        <title>The Global Catalogue of Microorganisms (GCM) 10K type strain sequencing project: providing services to taxonomists for standard genome sequencing and annotation.</title>
        <authorList>
            <consortium name="The Broad Institute Genomics Platform"/>
            <consortium name="The Broad Institute Genome Sequencing Center for Infectious Disease"/>
            <person name="Wu L."/>
            <person name="Ma J."/>
        </authorList>
    </citation>
    <scope>NUCLEOTIDE SEQUENCE [LARGE SCALE GENOMIC DNA]</scope>
    <source>
        <strain evidence="3">JCM 11136</strain>
    </source>
</reference>
<evidence type="ECO:0000256" key="1">
    <source>
        <dbReference type="SAM" id="MobiDB-lite"/>
    </source>
</evidence>
<name>A0ABP4BB92_9ACTN</name>
<evidence type="ECO:0000313" key="3">
    <source>
        <dbReference type="Proteomes" id="UP001501578"/>
    </source>
</evidence>
<feature type="region of interest" description="Disordered" evidence="1">
    <location>
        <begin position="140"/>
        <end position="161"/>
    </location>
</feature>
<proteinExistence type="predicted"/>
<protein>
    <submittedName>
        <fullName evidence="2">Uncharacterized protein</fullName>
    </submittedName>
</protein>
<dbReference type="RefSeq" id="WP_343954101.1">
    <property type="nucleotide sequence ID" value="NZ_BAAAHQ010000042.1"/>
</dbReference>
<sequence length="319" mass="34538">MNGPRNRTRGVALAALTAGLGILATGVGLLALPAVAGNPSAVLDDVPGFGRSPEAALRDNTIAYWEAYQREQVVTACMSRSGFTYWQDVAFPEAEVVKISEELKAPQPRTVTKEQQTPAAQRNGDYETRLAAQDRERYSRALSGESAAEMSEFRRTGTYPKGRGPDFGVGGCLGEATTEVPSIWDTKRRLEDQRQLMRDEIAASPQLNAIKSEYAACAERTGGIDAQSPADVDAHAVKGPAQQKAAALALESCNEIWAKGYRAAEDVAAQRFAERNATVLAGARQRYKDTVTRIGQDQGFLRHLGERAAVIRTLGLDRQ</sequence>